<keyword evidence="7" id="KW-0808">Transferase</keyword>
<dbReference type="GO" id="GO:0061025">
    <property type="term" value="P:membrane fusion"/>
    <property type="evidence" value="ECO:0007669"/>
    <property type="project" value="TreeGrafter"/>
</dbReference>
<dbReference type="EC" id="2.3.2.26" evidence="5"/>
<dbReference type="GO" id="GO:0000209">
    <property type="term" value="P:protein polyubiquitination"/>
    <property type="evidence" value="ECO:0007669"/>
    <property type="project" value="TreeGrafter"/>
</dbReference>
<organism evidence="15 16">
    <name type="scientific">Phaedon cochleariae</name>
    <name type="common">Mustard beetle</name>
    <dbReference type="NCBI Taxonomy" id="80249"/>
    <lineage>
        <taxon>Eukaryota</taxon>
        <taxon>Metazoa</taxon>
        <taxon>Ecdysozoa</taxon>
        <taxon>Arthropoda</taxon>
        <taxon>Hexapoda</taxon>
        <taxon>Insecta</taxon>
        <taxon>Pterygota</taxon>
        <taxon>Neoptera</taxon>
        <taxon>Endopterygota</taxon>
        <taxon>Coleoptera</taxon>
        <taxon>Polyphaga</taxon>
        <taxon>Cucujiformia</taxon>
        <taxon>Chrysomeloidea</taxon>
        <taxon>Chrysomelidae</taxon>
        <taxon>Chrysomelinae</taxon>
        <taxon>Chrysomelini</taxon>
        <taxon>Phaedon</taxon>
    </lineage>
</organism>
<evidence type="ECO:0000313" key="16">
    <source>
        <dbReference type="Proteomes" id="UP001153737"/>
    </source>
</evidence>
<dbReference type="SMART" id="SM00119">
    <property type="entry name" value="HECTc"/>
    <property type="match status" value="1"/>
</dbReference>
<evidence type="ECO:0000256" key="2">
    <source>
        <dbReference type="ARBA" id="ARBA00004308"/>
    </source>
</evidence>
<evidence type="ECO:0000256" key="6">
    <source>
        <dbReference type="ARBA" id="ARBA00022490"/>
    </source>
</evidence>
<dbReference type="InterPro" id="IPR000569">
    <property type="entry name" value="HECT_dom"/>
</dbReference>
<proteinExistence type="predicted"/>
<dbReference type="SUPFAM" id="SSF56204">
    <property type="entry name" value="Hect, E3 ligase catalytic domain"/>
    <property type="match status" value="1"/>
</dbReference>
<dbReference type="Gene3D" id="1.10.150.50">
    <property type="entry name" value="Transcription Factor, Ets-1"/>
    <property type="match status" value="1"/>
</dbReference>
<dbReference type="InterPro" id="IPR050409">
    <property type="entry name" value="E3_ubiq-protein_ligase"/>
</dbReference>
<reference evidence="15" key="1">
    <citation type="submission" date="2022-01" db="EMBL/GenBank/DDBJ databases">
        <authorList>
            <person name="King R."/>
        </authorList>
    </citation>
    <scope>NUCLEOTIDE SEQUENCE</scope>
</reference>
<evidence type="ECO:0000256" key="10">
    <source>
        <dbReference type="ARBA" id="ARBA00023043"/>
    </source>
</evidence>
<keyword evidence="16" id="KW-1185">Reference proteome</keyword>
<comment type="catalytic activity">
    <reaction evidence="1">
        <text>S-ubiquitinyl-[E2 ubiquitin-conjugating enzyme]-L-cysteine + [acceptor protein]-L-lysine = [E2 ubiquitin-conjugating enzyme]-L-cysteine + N(6)-ubiquitinyl-[acceptor protein]-L-lysine.</text>
        <dbReference type="EC" id="2.3.2.26"/>
    </reaction>
</comment>
<evidence type="ECO:0000313" key="15">
    <source>
        <dbReference type="EMBL" id="CAG9819138.1"/>
    </source>
</evidence>
<evidence type="ECO:0000256" key="3">
    <source>
        <dbReference type="ARBA" id="ARBA00004496"/>
    </source>
</evidence>
<keyword evidence="10" id="KW-0040">ANK repeat</keyword>
<evidence type="ECO:0000256" key="4">
    <source>
        <dbReference type="ARBA" id="ARBA00004906"/>
    </source>
</evidence>
<dbReference type="CDD" id="cd09487">
    <property type="entry name" value="SAM_superfamily"/>
    <property type="match status" value="1"/>
</dbReference>
<feature type="region of interest" description="Disordered" evidence="13">
    <location>
        <begin position="83"/>
        <end position="113"/>
    </location>
</feature>
<evidence type="ECO:0000256" key="13">
    <source>
        <dbReference type="SAM" id="MobiDB-lite"/>
    </source>
</evidence>
<feature type="active site" description="Glycyl thioester intermediate" evidence="12">
    <location>
        <position position="643"/>
    </location>
</feature>
<dbReference type="GO" id="GO:0005634">
    <property type="term" value="C:nucleus"/>
    <property type="evidence" value="ECO:0007669"/>
    <property type="project" value="TreeGrafter"/>
</dbReference>
<keyword evidence="11" id="KW-0472">Membrane</keyword>
<dbReference type="Pfam" id="PF00632">
    <property type="entry name" value="HECT"/>
    <property type="match status" value="1"/>
</dbReference>
<dbReference type="GO" id="GO:0000139">
    <property type="term" value="C:Golgi membrane"/>
    <property type="evidence" value="ECO:0007669"/>
    <property type="project" value="TreeGrafter"/>
</dbReference>
<dbReference type="PANTHER" id="PTHR11254">
    <property type="entry name" value="HECT DOMAIN UBIQUITIN-PROTEIN LIGASE"/>
    <property type="match status" value="1"/>
</dbReference>
<keyword evidence="6" id="KW-0963">Cytoplasm</keyword>
<dbReference type="GO" id="GO:0007030">
    <property type="term" value="P:Golgi organization"/>
    <property type="evidence" value="ECO:0007669"/>
    <property type="project" value="TreeGrafter"/>
</dbReference>
<reference evidence="15" key="2">
    <citation type="submission" date="2022-10" db="EMBL/GenBank/DDBJ databases">
        <authorList>
            <consortium name="ENA_rothamsted_submissions"/>
            <consortium name="culmorum"/>
            <person name="King R."/>
        </authorList>
    </citation>
    <scope>NUCLEOTIDE SEQUENCE</scope>
</reference>
<protein>
    <recommendedName>
        <fullName evidence="5">HECT-type E3 ubiquitin transferase</fullName>
        <ecNumber evidence="5">2.3.2.26</ecNumber>
    </recommendedName>
</protein>
<dbReference type="InterPro" id="IPR035983">
    <property type="entry name" value="Hect_E3_ubiquitin_ligase"/>
</dbReference>
<evidence type="ECO:0000256" key="1">
    <source>
        <dbReference type="ARBA" id="ARBA00000885"/>
    </source>
</evidence>
<evidence type="ECO:0000256" key="9">
    <source>
        <dbReference type="ARBA" id="ARBA00022786"/>
    </source>
</evidence>
<keyword evidence="9 12" id="KW-0833">Ubl conjugation pathway</keyword>
<accession>A0A9N9SI62</accession>
<dbReference type="AlphaFoldDB" id="A0A9N9SI62"/>
<dbReference type="InterPro" id="IPR013761">
    <property type="entry name" value="SAM/pointed_sf"/>
</dbReference>
<dbReference type="GO" id="GO:0006511">
    <property type="term" value="P:ubiquitin-dependent protein catabolic process"/>
    <property type="evidence" value="ECO:0007669"/>
    <property type="project" value="TreeGrafter"/>
</dbReference>
<keyword evidence="8" id="KW-0677">Repeat</keyword>
<gene>
    <name evidence="15" type="ORF">PHAECO_LOCUS6267</name>
</gene>
<dbReference type="GO" id="GO:0061630">
    <property type="term" value="F:ubiquitin protein ligase activity"/>
    <property type="evidence" value="ECO:0007669"/>
    <property type="project" value="UniProtKB-EC"/>
</dbReference>
<evidence type="ECO:0000256" key="11">
    <source>
        <dbReference type="ARBA" id="ARBA00023136"/>
    </source>
</evidence>
<dbReference type="OrthoDB" id="6776505at2759"/>
<feature type="domain" description="HECT" evidence="14">
    <location>
        <begin position="346"/>
        <end position="676"/>
    </location>
</feature>
<evidence type="ECO:0000256" key="12">
    <source>
        <dbReference type="PROSITE-ProRule" id="PRU00104"/>
    </source>
</evidence>
<dbReference type="Proteomes" id="UP001153737">
    <property type="component" value="Chromosome 2"/>
</dbReference>
<name>A0A9N9SI62_PHACE</name>
<dbReference type="SUPFAM" id="SSF47769">
    <property type="entry name" value="SAM/Pointed domain"/>
    <property type="match status" value="1"/>
</dbReference>
<comment type="pathway">
    <text evidence="4">Protein modification; protein ubiquitination.</text>
</comment>
<dbReference type="PANTHER" id="PTHR11254:SF363">
    <property type="entry name" value="E3 UBIQUITIN-PROTEIN LIGASE HACE1"/>
    <property type="match status" value="1"/>
</dbReference>
<sequence length="676" mass="76737">MEDSKLENNSNDCDIMLLEHFLRSRQIPETIIDYFKKENIDGESLLSMEEDDLKKHIPKCGDRIAILNFCKRTARSNKQSLIEKLKSKMESKEKGSKRKRPQKFNEQQHTKKPTRSIEIGWLCADKTNKDYKQVRAKFGGGTRRISISKNFKCSDILIIAKELFFPDGVSPKGSLSLFDCELLDFKSHALCEDLTVQEMYDLTAVKTMRCYLATKYKIDVLTDDEEYIPATITSQCTSESTAINNEYQYLVNSILDGLDHDANKIASEISNHSPICMLQDNSIIEEMERSSEQLATENIHQTFEDVVKTLQEPINNEESNTFNVFREEIFTCCVRAMRRQSFSPYNKIFVKFSDMEGTSEGAIDEGGPTRELFRLVINFIKEGPMFTGSYKKHLSLNAQALKNNHYYEAGRIIALSLVHGGPAPHFFSECLFRLITGQVENALPTLNDVGEDIKSALIQLENTESLSEAQNVITDTSIFTIAGYNFIYNFQDKSDIIQGTLKFYVINIIQEALAQFIDGLKTCNVHEYMVKFPDLFMSPMCDDVGIITAEDLERLFEVKYSTIGSNTRKVENKVITYFRDYLLECEANSNRQGECGSEEKISLVDILIFATGANHIPPLGFPLSPQITFLHDDSSPYPKANTCGLVLKLPVTHKSYEEFISALNFAFGNCNSFGFA</sequence>
<dbReference type="PROSITE" id="PS50237">
    <property type="entry name" value="HECT"/>
    <property type="match status" value="1"/>
</dbReference>
<dbReference type="EMBL" id="OU896708">
    <property type="protein sequence ID" value="CAG9819138.1"/>
    <property type="molecule type" value="Genomic_DNA"/>
</dbReference>
<dbReference type="GO" id="GO:0009966">
    <property type="term" value="P:regulation of signal transduction"/>
    <property type="evidence" value="ECO:0007669"/>
    <property type="project" value="UniProtKB-ARBA"/>
</dbReference>
<evidence type="ECO:0000256" key="8">
    <source>
        <dbReference type="ARBA" id="ARBA00022737"/>
    </source>
</evidence>
<dbReference type="Gene3D" id="3.90.1750.10">
    <property type="entry name" value="Hect, E3 ligase catalytic domains"/>
    <property type="match status" value="1"/>
</dbReference>
<feature type="compositionally biased region" description="Basic and acidic residues" evidence="13">
    <location>
        <begin position="83"/>
        <end position="94"/>
    </location>
</feature>
<evidence type="ECO:0000256" key="7">
    <source>
        <dbReference type="ARBA" id="ARBA00022679"/>
    </source>
</evidence>
<comment type="subcellular location">
    <subcellularLocation>
        <location evidence="3">Cytoplasm</location>
    </subcellularLocation>
    <subcellularLocation>
        <location evidence="2">Endomembrane system</location>
    </subcellularLocation>
</comment>
<evidence type="ECO:0000259" key="14">
    <source>
        <dbReference type="PROSITE" id="PS50237"/>
    </source>
</evidence>
<dbReference type="Gene3D" id="3.30.2410.10">
    <property type="entry name" value="Hect, E3 ligase catalytic domain"/>
    <property type="match status" value="1"/>
</dbReference>
<evidence type="ECO:0000256" key="5">
    <source>
        <dbReference type="ARBA" id="ARBA00012485"/>
    </source>
</evidence>